<dbReference type="InterPro" id="IPR004843">
    <property type="entry name" value="Calcineurin-like_PHP"/>
</dbReference>
<keyword evidence="3" id="KW-0472">Membrane</keyword>
<evidence type="ECO:0000256" key="3">
    <source>
        <dbReference type="SAM" id="Phobius"/>
    </source>
</evidence>
<feature type="transmembrane region" description="Helical" evidence="3">
    <location>
        <begin position="20"/>
        <end position="37"/>
    </location>
</feature>
<dbReference type="PANTHER" id="PTHR10161:SF14">
    <property type="entry name" value="TARTRATE-RESISTANT ACID PHOSPHATASE TYPE 5"/>
    <property type="match status" value="1"/>
</dbReference>
<dbReference type="Gene3D" id="3.60.21.10">
    <property type="match status" value="1"/>
</dbReference>
<feature type="domain" description="Calcineurin-like phosphoesterase" evidence="4">
    <location>
        <begin position="59"/>
        <end position="258"/>
    </location>
</feature>
<evidence type="ECO:0000256" key="2">
    <source>
        <dbReference type="ARBA" id="ARBA00022801"/>
    </source>
</evidence>
<dbReference type="PANTHER" id="PTHR10161">
    <property type="entry name" value="TARTRATE-RESISTANT ACID PHOSPHATASE TYPE 5"/>
    <property type="match status" value="1"/>
</dbReference>
<dbReference type="InterPro" id="IPR029052">
    <property type="entry name" value="Metallo-depent_PP-like"/>
</dbReference>
<evidence type="ECO:0000259" key="4">
    <source>
        <dbReference type="Pfam" id="PF00149"/>
    </source>
</evidence>
<dbReference type="AlphaFoldDB" id="A0A504JD10"/>
<dbReference type="Pfam" id="PF00149">
    <property type="entry name" value="Metallophos"/>
    <property type="match status" value="1"/>
</dbReference>
<dbReference type="GO" id="GO:0016787">
    <property type="term" value="F:hydrolase activity"/>
    <property type="evidence" value="ECO:0007669"/>
    <property type="project" value="UniProtKB-KW"/>
</dbReference>
<keyword evidence="6" id="KW-1185">Reference proteome</keyword>
<evidence type="ECO:0000313" key="5">
    <source>
        <dbReference type="EMBL" id="TPN84470.1"/>
    </source>
</evidence>
<protein>
    <submittedName>
        <fullName evidence="5">Phosphoesterase</fullName>
    </submittedName>
</protein>
<dbReference type="InterPro" id="IPR051558">
    <property type="entry name" value="Metallophosphoesterase_PAP"/>
</dbReference>
<sequence>MGTFCFSNDLKIKKLMNYKYFSFILLIVLLGGCATYKPKYKEPFDQTLSKQDSEIERTFYLIGDAGYSKPGKSAPGLLMLEKYLERNQQKNDHVIFLGDNIYPDGMPKKVEKDRAIAEHRLDAQIKSVETFEGQTYFIPGNHDWYNEGIKGLEREKKYVENKLDDKKLFRPKVGCALESISITKNIQLIILDSQWYLQDWDKHPTINDNCPEIKTREAMFLEVESEFKKNQNKTILFALHHPLYTNGSHGGQYRLAKHLFPSQKKVPLPVLGSIAMQIRTSGAISIQDNQNKQYKSLVKRLETLAKGAEKVIFASGHEHSLQYIEHEGIKQIVSGAGSKSSYATLGNDGLFAYTGQGFAKLDIYKDGSSWVSYFGNNNNEPQLIYKKEVFKPESRYDLEDLPLIKQNVVDASVYNSESTERTEFYESIWGDHYRDLYGTKIKAKVAMLDTLYGGMEVVRKGGGHQTRSVRLKTKDGREFNMRALKKSGVKFLQSTMFKDNYIEESLENTISEDILKDFYTASHPYIFTVIPELSDAIGVYHTNPKIYYVPKQRALGKYNLDHGNELYMIVERPEEHHKNLSSFGKPDDIESTSDVYERLRRDEKYKIDESAYIRARLFDMLIGDWDRHQDQWRWAEFKLGNGDHIFKPIPRDRDQAFSNFDGGFMGALRGILGFANQFQVYDKELKNVKWMNIAATRLDRTLIRNSKREEWTKQAEYIQKNLSDENIEKAFQNIPPKAKGRDLKIIKENLKGRRDNLKNIANRYYDYLSDLIILTGTDKDDFIDIERQNDGNTKITISRIKDGKKADTISSQIYNKKDTKEIWIYGLDDDDQFKVYGTPKRPIKIRIIGGQNNDVYDIKKGRKVKIYDHKSKPNTFKRKGGAGIKLTNRYNINLFNKDENIITTTSVLPTIGFNPDDGVKIGASTIITSKGFYQNPFTTQHKINTGFYFATQGFDVGYKGEFAGILGNYNLLLEGKYTSPNFAVNFFGFGNASENNQDKLGFDYNRVKLSTYSIAIGAIKNGRFGSLFKYHLSVEGIQADNTANRFISNEVSSDDPEFFNRKWFTGLDAIYQYESYDITINPTRGMKFDFNIGGRMNIDHTERSFGYIKSYLGFYNSLSRNRKWVLKTAAQSQFNIGRLYEFYQSAQLGGENLLRGYRNQRFSGQSSLAGSLDIRYSFDQFKTRVLPIQIGLFAGADTGRVWLKSNRNRDNDKWHNNIGGGLWINSADAISGTLNLFTGEDGARFSFAFMFKF</sequence>
<dbReference type="OrthoDB" id="333971at2"/>
<evidence type="ECO:0000313" key="6">
    <source>
        <dbReference type="Proteomes" id="UP000315540"/>
    </source>
</evidence>
<dbReference type="Proteomes" id="UP000315540">
    <property type="component" value="Unassembled WGS sequence"/>
</dbReference>
<keyword evidence="1" id="KW-0732">Signal</keyword>
<keyword evidence="3" id="KW-0812">Transmembrane</keyword>
<name>A0A504JD10_9FLAO</name>
<keyword evidence="2" id="KW-0378">Hydrolase</keyword>
<gene>
    <name evidence="5" type="ORF">FHK87_16185</name>
</gene>
<evidence type="ECO:0000256" key="1">
    <source>
        <dbReference type="ARBA" id="ARBA00022729"/>
    </source>
</evidence>
<keyword evidence="3" id="KW-1133">Transmembrane helix</keyword>
<dbReference type="SUPFAM" id="SSF56300">
    <property type="entry name" value="Metallo-dependent phosphatases"/>
    <property type="match status" value="1"/>
</dbReference>
<reference evidence="5 6" key="1">
    <citation type="submission" date="2019-06" db="EMBL/GenBank/DDBJ databases">
        <authorList>
            <person name="Meng X."/>
        </authorList>
    </citation>
    <scope>NUCLEOTIDE SEQUENCE [LARGE SCALE GENOMIC DNA]</scope>
    <source>
        <strain evidence="5 6">M625</strain>
    </source>
</reference>
<proteinExistence type="predicted"/>
<dbReference type="EMBL" id="VFWZ01000005">
    <property type="protein sequence ID" value="TPN84470.1"/>
    <property type="molecule type" value="Genomic_DNA"/>
</dbReference>
<accession>A0A504JD10</accession>
<comment type="caution">
    <text evidence="5">The sequence shown here is derived from an EMBL/GenBank/DDBJ whole genome shotgun (WGS) entry which is preliminary data.</text>
</comment>
<organism evidence="5 6">
    <name type="scientific">Aquimarina algicola</name>
    <dbReference type="NCBI Taxonomy" id="2589995"/>
    <lineage>
        <taxon>Bacteria</taxon>
        <taxon>Pseudomonadati</taxon>
        <taxon>Bacteroidota</taxon>
        <taxon>Flavobacteriia</taxon>
        <taxon>Flavobacteriales</taxon>
        <taxon>Flavobacteriaceae</taxon>
        <taxon>Aquimarina</taxon>
    </lineage>
</organism>